<comment type="caution">
    <text evidence="1">The sequence shown here is derived from an EMBL/GenBank/DDBJ whole genome shotgun (WGS) entry which is preliminary data.</text>
</comment>
<keyword evidence="2" id="KW-1185">Reference proteome</keyword>
<evidence type="ECO:0008006" key="3">
    <source>
        <dbReference type="Google" id="ProtNLM"/>
    </source>
</evidence>
<protein>
    <recommendedName>
        <fullName evidence="3">PD-(D/E)XK endonuclease-like domain-containing protein</fullName>
    </recommendedName>
</protein>
<organism evidence="1 2">
    <name type="scientific">Cerasibacillus terrae</name>
    <dbReference type="NCBI Taxonomy" id="2498845"/>
    <lineage>
        <taxon>Bacteria</taxon>
        <taxon>Bacillati</taxon>
        <taxon>Bacillota</taxon>
        <taxon>Bacilli</taxon>
        <taxon>Bacillales</taxon>
        <taxon>Bacillaceae</taxon>
        <taxon>Cerasibacillus</taxon>
    </lineage>
</organism>
<accession>A0A5C8NTB8</accession>
<dbReference type="Proteomes" id="UP000321574">
    <property type="component" value="Unassembled WGS sequence"/>
</dbReference>
<dbReference type="EMBL" id="VDUW01000005">
    <property type="protein sequence ID" value="TXL64468.1"/>
    <property type="molecule type" value="Genomic_DNA"/>
</dbReference>
<reference evidence="1 2" key="1">
    <citation type="submission" date="2019-06" db="EMBL/GenBank/DDBJ databases">
        <title>Cerasibacillus sp. nov., isolated from maize field.</title>
        <authorList>
            <person name="Lin S.-Y."/>
            <person name="Tsai C.-F."/>
            <person name="Young C.-C."/>
        </authorList>
    </citation>
    <scope>NUCLEOTIDE SEQUENCE [LARGE SCALE GENOMIC DNA]</scope>
    <source>
        <strain evidence="1 2">CC-CFT480</strain>
    </source>
</reference>
<dbReference type="OrthoDB" id="1956884at2"/>
<sequence length="843" mass="101689">MQKVIQNRETKHLFNIKTYCSLKDVLSTQDNIEEEIHIFGTGSMAHRIKDIYHFQINSIDDINQRTFPLFHSAKTEIYLQSKLREEIMTGNYKHQQYLLNRLTSIVRTFYICAEFKVDQISVDFHDSRKNEVIQLINYLLTEDLVKEYHFKQDKLSKEEISFILCEHTQLQIIYLYEIEYLNFFRMTFIHWLKNKGFTIEFRVPYNKQYPHTFSYWQKVYQVASRQNLNNCDSLVHEHNMKGNRFALFNENTPEREMIRDRQDIQIMEFSSPADFYHYQKRSRDNIIAVRPNEINRIINHNMSHLYENSTGKFLYYLQFCKKENDMIFATYDVIVELITSAWVKTNQVSGLDALSYLIDLRNYMYGVKTISDVRDRLERLQELEFVSKTFDRENAKDFGKNYMKRYMLNPFRTFSFLHQERYDVTIHQLIELVDRLEKICKSILLEEYETIQVNDYFKRWEKFLEEVDESEQKTIWKKIFQEKLPEQWEFAIQELFTLIFLLASSQVNGKTEVYDISRLQEYIIQNNTDKRLHITNLTQLNFPERHKTPLSDFFSHSELKELARITNGFIQPILLHALWVDYMVFQNFEDLGIYQIYNTLAHYPGPVTFSWIHHIHEDDMRSVYLDILSDLYTDIIMEYKPTDSIGVSIKKIEGNSPITINVDVDRLKGKIPDLYWLNHDFCSKKFFLTTILEMQPIYESEFHQQFVFSKIGKILGYSNEEREEFRKLIYPLFPQWTYSKKENLIDVEYKIKLRNYKEFENISYPKALKGIHILRSMYRENRRTKARNYYRKKSSNHEKDLLKQFRENITRYEVKAEPGNHCKMCPHLNSCREGVYAIDNIIR</sequence>
<dbReference type="AlphaFoldDB" id="A0A5C8NTB8"/>
<evidence type="ECO:0000313" key="2">
    <source>
        <dbReference type="Proteomes" id="UP000321574"/>
    </source>
</evidence>
<dbReference type="RefSeq" id="WP_147667290.1">
    <property type="nucleotide sequence ID" value="NZ_VDUW01000005.1"/>
</dbReference>
<proteinExistence type="predicted"/>
<name>A0A5C8NTB8_9BACI</name>
<evidence type="ECO:0000313" key="1">
    <source>
        <dbReference type="EMBL" id="TXL64468.1"/>
    </source>
</evidence>
<gene>
    <name evidence="1" type="ORF">FHP05_09110</name>
</gene>